<evidence type="ECO:0000313" key="2">
    <source>
        <dbReference type="Proteomes" id="UP000050525"/>
    </source>
</evidence>
<dbReference type="Proteomes" id="UP000050525">
    <property type="component" value="Unassembled WGS sequence"/>
</dbReference>
<gene>
    <name evidence="1" type="ORF">Y1Q_0004862</name>
</gene>
<reference evidence="1 2" key="1">
    <citation type="journal article" date="2012" name="Genome Biol.">
        <title>Sequencing three crocodilian genomes to illuminate the evolution of archosaurs and amniotes.</title>
        <authorList>
            <person name="St John J.A."/>
            <person name="Braun E.L."/>
            <person name="Isberg S.R."/>
            <person name="Miles L.G."/>
            <person name="Chong A.Y."/>
            <person name="Gongora J."/>
            <person name="Dalzell P."/>
            <person name="Moran C."/>
            <person name="Bed'hom B."/>
            <person name="Abzhanov A."/>
            <person name="Burgess S.C."/>
            <person name="Cooksey A.M."/>
            <person name="Castoe T.A."/>
            <person name="Crawford N.G."/>
            <person name="Densmore L.D."/>
            <person name="Drew J.C."/>
            <person name="Edwards S.V."/>
            <person name="Faircloth B.C."/>
            <person name="Fujita M.K."/>
            <person name="Greenwold M.J."/>
            <person name="Hoffmann F.G."/>
            <person name="Howard J.M."/>
            <person name="Iguchi T."/>
            <person name="Janes D.E."/>
            <person name="Khan S.Y."/>
            <person name="Kohno S."/>
            <person name="de Koning A.J."/>
            <person name="Lance S.L."/>
            <person name="McCarthy F.M."/>
            <person name="McCormack J.E."/>
            <person name="Merchant M.E."/>
            <person name="Peterson D.G."/>
            <person name="Pollock D.D."/>
            <person name="Pourmand N."/>
            <person name="Raney B.J."/>
            <person name="Roessler K.A."/>
            <person name="Sanford J.R."/>
            <person name="Sawyer R.H."/>
            <person name="Schmidt C.J."/>
            <person name="Triplett E.W."/>
            <person name="Tuberville T.D."/>
            <person name="Venegas-Anaya M."/>
            <person name="Howard J.T."/>
            <person name="Jarvis E.D."/>
            <person name="Guillette L.J.Jr."/>
            <person name="Glenn T.C."/>
            <person name="Green R.E."/>
            <person name="Ray D.A."/>
        </authorList>
    </citation>
    <scope>NUCLEOTIDE SEQUENCE [LARGE SCALE GENOMIC DNA]</scope>
    <source>
        <strain evidence="1">KSC_2009_1</strain>
    </source>
</reference>
<name>A0A151NR77_ALLMI</name>
<comment type="caution">
    <text evidence="1">The sequence shown here is derived from an EMBL/GenBank/DDBJ whole genome shotgun (WGS) entry which is preliminary data.</text>
</comment>
<evidence type="ECO:0000313" key="1">
    <source>
        <dbReference type="EMBL" id="KYO39233.1"/>
    </source>
</evidence>
<dbReference type="EMBL" id="AKHW03002337">
    <property type="protein sequence ID" value="KYO39233.1"/>
    <property type="molecule type" value="Genomic_DNA"/>
</dbReference>
<keyword evidence="2" id="KW-1185">Reference proteome</keyword>
<sequence length="170" mass="18973">MQCVAPGTEYLTPEMLKTLTKSFCLMALQVLQLYVVDHTWQRGCSLRVATTHSLGAVDALAPPEADSELVAVSEDHLEGSWAWRAEDITCEDAQDWANTEFSAQLLALEHKWLDLLMEQNDMLGWTVQVMDDGHWVLDTILALAVTFLLPMAQPPTLALPAPWQLPISQE</sequence>
<organism evidence="1 2">
    <name type="scientific">Alligator mississippiensis</name>
    <name type="common">American alligator</name>
    <dbReference type="NCBI Taxonomy" id="8496"/>
    <lineage>
        <taxon>Eukaryota</taxon>
        <taxon>Metazoa</taxon>
        <taxon>Chordata</taxon>
        <taxon>Craniata</taxon>
        <taxon>Vertebrata</taxon>
        <taxon>Euteleostomi</taxon>
        <taxon>Archelosauria</taxon>
        <taxon>Archosauria</taxon>
        <taxon>Crocodylia</taxon>
        <taxon>Alligatoridae</taxon>
        <taxon>Alligatorinae</taxon>
        <taxon>Alligator</taxon>
    </lineage>
</organism>
<dbReference type="AlphaFoldDB" id="A0A151NR77"/>
<protein>
    <submittedName>
        <fullName evidence="1">Uncharacterized protein</fullName>
    </submittedName>
</protein>
<accession>A0A151NR77</accession>
<proteinExistence type="predicted"/>